<dbReference type="EMBL" id="FOHB01000002">
    <property type="protein sequence ID" value="SER97328.1"/>
    <property type="molecule type" value="Genomic_DNA"/>
</dbReference>
<name>A0A1H9TJQ6_9MICO</name>
<keyword evidence="1" id="KW-1133">Transmembrane helix</keyword>
<reference evidence="3" key="1">
    <citation type="submission" date="2016-10" db="EMBL/GenBank/DDBJ databases">
        <authorList>
            <person name="Varghese N."/>
            <person name="Submissions S."/>
        </authorList>
    </citation>
    <scope>NUCLEOTIDE SEQUENCE [LARGE SCALE GENOMIC DNA]</scope>
    <source>
        <strain evidence="3">CGMCC 1.6963</strain>
    </source>
</reference>
<dbReference type="Pfam" id="PF06897">
    <property type="entry name" value="DUF1269"/>
    <property type="match status" value="1"/>
</dbReference>
<keyword evidence="3" id="KW-1185">Reference proteome</keyword>
<keyword evidence="1" id="KW-0812">Transmembrane</keyword>
<dbReference type="Proteomes" id="UP000199019">
    <property type="component" value="Unassembled WGS sequence"/>
</dbReference>
<evidence type="ECO:0000313" key="2">
    <source>
        <dbReference type="EMBL" id="SER97328.1"/>
    </source>
</evidence>
<feature type="transmembrane region" description="Helical" evidence="1">
    <location>
        <begin position="65"/>
        <end position="92"/>
    </location>
</feature>
<dbReference type="STRING" id="587636.SAMN05216199_1642"/>
<dbReference type="OrthoDB" id="5244321at2"/>
<evidence type="ECO:0000256" key="1">
    <source>
        <dbReference type="SAM" id="Phobius"/>
    </source>
</evidence>
<proteinExistence type="predicted"/>
<dbReference type="AlphaFoldDB" id="A0A1H9TJQ6"/>
<organism evidence="2 3">
    <name type="scientific">Pedococcus cremeus</name>
    <dbReference type="NCBI Taxonomy" id="587636"/>
    <lineage>
        <taxon>Bacteria</taxon>
        <taxon>Bacillati</taxon>
        <taxon>Actinomycetota</taxon>
        <taxon>Actinomycetes</taxon>
        <taxon>Micrococcales</taxon>
        <taxon>Intrasporangiaceae</taxon>
        <taxon>Pedococcus</taxon>
    </lineage>
</organism>
<evidence type="ECO:0000313" key="3">
    <source>
        <dbReference type="Proteomes" id="UP000199019"/>
    </source>
</evidence>
<keyword evidence="1" id="KW-0472">Membrane</keyword>
<dbReference type="InterPro" id="IPR009200">
    <property type="entry name" value="DUF1269_membrane"/>
</dbReference>
<accession>A0A1H9TJQ6</accession>
<dbReference type="RefSeq" id="WP_091757039.1">
    <property type="nucleotide sequence ID" value="NZ_FOHB01000002.1"/>
</dbReference>
<protein>
    <submittedName>
        <fullName evidence="2">Uncharacterized membrane protein</fullName>
    </submittedName>
</protein>
<gene>
    <name evidence="2" type="ORF">SAMN05216199_1642</name>
</gene>
<sequence length="162" mass="17120">MTAFTVWKFDSPDGADRAAQVLTRAASEGMVKILDHAVVSWPPGEARPTTRHSHDETVRGTGLGAFWGVLVGALFFVPVVGGVAGAAIGALAKATEDTGITKEQLQTIRTEVTEGTSALFVVTEAGDLDRLGERFHGLSKKLIATNLTDAERTVLLDTFGGR</sequence>